<gene>
    <name evidence="1" type="ORF">OWV82_011000</name>
</gene>
<dbReference type="Proteomes" id="UP001164539">
    <property type="component" value="Chromosome 6"/>
</dbReference>
<organism evidence="1 2">
    <name type="scientific">Melia azedarach</name>
    <name type="common">Chinaberry tree</name>
    <dbReference type="NCBI Taxonomy" id="155640"/>
    <lineage>
        <taxon>Eukaryota</taxon>
        <taxon>Viridiplantae</taxon>
        <taxon>Streptophyta</taxon>
        <taxon>Embryophyta</taxon>
        <taxon>Tracheophyta</taxon>
        <taxon>Spermatophyta</taxon>
        <taxon>Magnoliopsida</taxon>
        <taxon>eudicotyledons</taxon>
        <taxon>Gunneridae</taxon>
        <taxon>Pentapetalae</taxon>
        <taxon>rosids</taxon>
        <taxon>malvids</taxon>
        <taxon>Sapindales</taxon>
        <taxon>Meliaceae</taxon>
        <taxon>Melia</taxon>
    </lineage>
</organism>
<sequence length="218" mass="24604">MISTKNLIKLARKWRKLVAKRKRITLPIFEGDDAERSSIPSMPKKGQFVVYTADQKRFLLPLEYLNNKVVQELFKLAEEEFGLPTDGPTKLPCDAAFMETTKIADAESCTTSSVAEKGHFVVYSADEKRFAIPLVYLENNVIRELFKMAEDEFGLPSSGPITLPCDAVFMEYLVSLIQRHAAKDVEQALLMSLATGRCLPYSFIHQEQSNQQSLICGF</sequence>
<dbReference type="EMBL" id="CM051399">
    <property type="protein sequence ID" value="KAJ4715911.1"/>
    <property type="molecule type" value="Genomic_DNA"/>
</dbReference>
<comment type="caution">
    <text evidence="1">The sequence shown here is derived from an EMBL/GenBank/DDBJ whole genome shotgun (WGS) entry which is preliminary data.</text>
</comment>
<proteinExistence type="predicted"/>
<reference evidence="1 2" key="1">
    <citation type="journal article" date="2023" name="Science">
        <title>Complex scaffold remodeling in plant triterpene biosynthesis.</title>
        <authorList>
            <person name="De La Pena R."/>
            <person name="Hodgson H."/>
            <person name="Liu J.C."/>
            <person name="Stephenson M.J."/>
            <person name="Martin A.C."/>
            <person name="Owen C."/>
            <person name="Harkess A."/>
            <person name="Leebens-Mack J."/>
            <person name="Jimenez L.E."/>
            <person name="Osbourn A."/>
            <person name="Sattely E.S."/>
        </authorList>
    </citation>
    <scope>NUCLEOTIDE SEQUENCE [LARGE SCALE GENOMIC DNA]</scope>
    <source>
        <strain evidence="2">cv. JPN11</strain>
        <tissue evidence="1">Leaf</tissue>
    </source>
</reference>
<evidence type="ECO:0000313" key="1">
    <source>
        <dbReference type="EMBL" id="KAJ4715911.1"/>
    </source>
</evidence>
<name>A0ACC1XWP5_MELAZ</name>
<protein>
    <submittedName>
        <fullName evidence="1">Auxin-responsive protein</fullName>
    </submittedName>
</protein>
<keyword evidence="2" id="KW-1185">Reference proteome</keyword>
<evidence type="ECO:0000313" key="2">
    <source>
        <dbReference type="Proteomes" id="UP001164539"/>
    </source>
</evidence>
<accession>A0ACC1XWP5</accession>